<gene>
    <name evidence="2" type="ORF">QQ002_01990</name>
    <name evidence="3" type="ORF">QQX10_02130</name>
</gene>
<keyword evidence="4" id="KW-1185">Reference proteome</keyword>
<dbReference type="InterPro" id="IPR005243">
    <property type="entry name" value="THIRX-like_proc"/>
</dbReference>
<proteinExistence type="predicted"/>
<dbReference type="AlphaFoldDB" id="A0AAW7M115"/>
<dbReference type="InterPro" id="IPR036249">
    <property type="entry name" value="Thioredoxin-like_sf"/>
</dbReference>
<comment type="caution">
    <text evidence="3">The sequence shown here is derived from an EMBL/GenBank/DDBJ whole genome shotgun (WGS) entry which is preliminary data.</text>
</comment>
<dbReference type="RefSeq" id="WP_301120458.1">
    <property type="nucleotide sequence ID" value="NZ_JAUHPX010000001.1"/>
</dbReference>
<evidence type="ECO:0000313" key="2">
    <source>
        <dbReference type="EMBL" id="MDN4482308.1"/>
    </source>
</evidence>
<organism evidence="3 4">
    <name type="scientific">Demequina lignilytica</name>
    <dbReference type="NCBI Taxonomy" id="3051663"/>
    <lineage>
        <taxon>Bacteria</taxon>
        <taxon>Bacillati</taxon>
        <taxon>Actinomycetota</taxon>
        <taxon>Actinomycetes</taxon>
        <taxon>Micrococcales</taxon>
        <taxon>Demequinaceae</taxon>
        <taxon>Demequina</taxon>
    </lineage>
</organism>
<dbReference type="Proteomes" id="UP001172737">
    <property type="component" value="Unassembled WGS sequence"/>
</dbReference>
<protein>
    <submittedName>
        <fullName evidence="3">Thioredoxin family protein</fullName>
    </submittedName>
</protein>
<dbReference type="EMBL" id="JAUHQB010000001">
    <property type="protein sequence ID" value="MDN4482308.1"/>
    <property type="molecule type" value="Genomic_DNA"/>
</dbReference>
<dbReference type="Pfam" id="PF13192">
    <property type="entry name" value="Thioredoxin_3"/>
    <property type="match status" value="1"/>
</dbReference>
<feature type="domain" description="Thioredoxin-like fold" evidence="1">
    <location>
        <begin position="1"/>
        <end position="75"/>
    </location>
</feature>
<dbReference type="InterPro" id="IPR012336">
    <property type="entry name" value="Thioredoxin-like_fold"/>
</dbReference>
<name>A0AAW7M115_9MICO</name>
<dbReference type="EMBL" id="JAUHPX010000001">
    <property type="protein sequence ID" value="MDN4486959.1"/>
    <property type="molecule type" value="Genomic_DNA"/>
</dbReference>
<evidence type="ECO:0000259" key="1">
    <source>
        <dbReference type="Pfam" id="PF13192"/>
    </source>
</evidence>
<dbReference type="Gene3D" id="3.40.30.10">
    <property type="entry name" value="Glutaredoxin"/>
    <property type="match status" value="1"/>
</dbReference>
<dbReference type="NCBIfam" id="TIGR00412">
    <property type="entry name" value="redox_disulf_2"/>
    <property type="match status" value="1"/>
</dbReference>
<evidence type="ECO:0000313" key="3">
    <source>
        <dbReference type="EMBL" id="MDN4486959.1"/>
    </source>
</evidence>
<accession>A0AAW7M115</accession>
<dbReference type="SUPFAM" id="SSF52833">
    <property type="entry name" value="Thioredoxin-like"/>
    <property type="match status" value="1"/>
</dbReference>
<dbReference type="PANTHER" id="PTHR36450:SF1">
    <property type="entry name" value="THIOREDOXIN"/>
    <property type="match status" value="1"/>
</dbReference>
<dbReference type="PANTHER" id="PTHR36450">
    <property type="entry name" value="THIOREDOXIN"/>
    <property type="match status" value="1"/>
</dbReference>
<evidence type="ECO:0000313" key="5">
    <source>
        <dbReference type="Proteomes" id="UP001172756"/>
    </source>
</evidence>
<reference evidence="3" key="1">
    <citation type="submission" date="2023-06" db="EMBL/GenBank/DDBJ databases">
        <title>Sysu t00039.</title>
        <authorList>
            <person name="Gao L."/>
            <person name="Fang B.-Z."/>
            <person name="Li W.-J."/>
        </authorList>
    </citation>
    <scope>NUCLEOTIDE SEQUENCE</scope>
    <source>
        <strain evidence="3">SYSU T00039</strain>
    </source>
</reference>
<dbReference type="Proteomes" id="UP001172756">
    <property type="component" value="Unassembled WGS sequence"/>
</dbReference>
<evidence type="ECO:0000313" key="4">
    <source>
        <dbReference type="Proteomes" id="UP001172737"/>
    </source>
</evidence>
<reference evidence="2 5" key="2">
    <citation type="submission" date="2023-06" db="EMBL/GenBank/DDBJ databases">
        <title>SYSU T0a273.</title>
        <authorList>
            <person name="Gao L."/>
            <person name="Fang B.-Z."/>
            <person name="Li W.-J."/>
        </authorList>
    </citation>
    <scope>NUCLEOTIDE SEQUENCE [LARGE SCALE GENOMIC DNA]</scope>
    <source>
        <strain evidence="2 5">SYSU T0a273</strain>
    </source>
</reference>
<sequence>MDVTILGHGCKNCDALEARTVEALAGLGRTAEVAHIKDDAQIAAYGVMRTPALVADGRVLVEGQVPTAARLAEILATVPAT</sequence>